<accession>A0A395SDC2</accession>
<feature type="region of interest" description="Disordered" evidence="1">
    <location>
        <begin position="111"/>
        <end position="138"/>
    </location>
</feature>
<name>A0A395SDC2_FUSSP</name>
<evidence type="ECO:0000256" key="2">
    <source>
        <dbReference type="SAM" id="Phobius"/>
    </source>
</evidence>
<proteinExistence type="predicted"/>
<protein>
    <submittedName>
        <fullName evidence="3">Uncharacterized protein</fullName>
    </submittedName>
</protein>
<feature type="compositionally biased region" description="Basic and acidic residues" evidence="1">
    <location>
        <begin position="197"/>
        <end position="213"/>
    </location>
</feature>
<keyword evidence="4" id="KW-1185">Reference proteome</keyword>
<keyword evidence="2" id="KW-0472">Membrane</keyword>
<evidence type="ECO:0000313" key="3">
    <source>
        <dbReference type="EMBL" id="RGP70424.1"/>
    </source>
</evidence>
<feature type="transmembrane region" description="Helical" evidence="2">
    <location>
        <begin position="15"/>
        <end position="38"/>
    </location>
</feature>
<feature type="region of interest" description="Disordered" evidence="1">
    <location>
        <begin position="183"/>
        <end position="233"/>
    </location>
</feature>
<reference evidence="3 4" key="1">
    <citation type="journal article" date="2018" name="PLoS Pathog.">
        <title>Evolution of structural diversity of trichothecenes, a family of toxins produced by plant pathogenic and entomopathogenic fungi.</title>
        <authorList>
            <person name="Proctor R.H."/>
            <person name="McCormick S.P."/>
            <person name="Kim H.S."/>
            <person name="Cardoza R.E."/>
            <person name="Stanley A.M."/>
            <person name="Lindo L."/>
            <person name="Kelly A."/>
            <person name="Brown D.W."/>
            <person name="Lee T."/>
            <person name="Vaughan M.M."/>
            <person name="Alexander N.J."/>
            <person name="Busman M."/>
            <person name="Gutierrez S."/>
        </authorList>
    </citation>
    <scope>NUCLEOTIDE SEQUENCE [LARGE SCALE GENOMIC DNA]</scope>
    <source>
        <strain evidence="3 4">NRRL 3299</strain>
    </source>
</reference>
<evidence type="ECO:0000313" key="4">
    <source>
        <dbReference type="Proteomes" id="UP000266152"/>
    </source>
</evidence>
<evidence type="ECO:0000256" key="1">
    <source>
        <dbReference type="SAM" id="MobiDB-lite"/>
    </source>
</evidence>
<dbReference type="EMBL" id="PXOF01000051">
    <property type="protein sequence ID" value="RGP70424.1"/>
    <property type="molecule type" value="Genomic_DNA"/>
</dbReference>
<comment type="caution">
    <text evidence="3">The sequence shown here is derived from an EMBL/GenBank/DDBJ whole genome shotgun (WGS) entry which is preliminary data.</text>
</comment>
<gene>
    <name evidence="3" type="ORF">FSPOR_3999</name>
</gene>
<dbReference type="Proteomes" id="UP000266152">
    <property type="component" value="Unassembled WGS sequence"/>
</dbReference>
<keyword evidence="2" id="KW-1133">Transmembrane helix</keyword>
<keyword evidence="2" id="KW-0812">Transmembrane</keyword>
<sequence length="233" mass="25856">MAPTSESASEDPTTLFWLSISLSIALLVFATIILGMALRIRDYSIEKREQEQRLIYFQNAYRDSQSNRVGLQRESDLLCAELETSQQAYAVCFGELTNASAFCRENHSSRHHRSVQSDEPEFSFQAGGPDGNGPENRAGWVRIGRVKSGKPNLTAFANGEAAHHVIDGRYQVPQQIQFVDASSIDHGTDDTQTDSSVLKDFDQEPWDPNRDPDAQNDAYAGRGNEDEIAAGSR</sequence>
<organism evidence="3 4">
    <name type="scientific">Fusarium sporotrichioides</name>
    <dbReference type="NCBI Taxonomy" id="5514"/>
    <lineage>
        <taxon>Eukaryota</taxon>
        <taxon>Fungi</taxon>
        <taxon>Dikarya</taxon>
        <taxon>Ascomycota</taxon>
        <taxon>Pezizomycotina</taxon>
        <taxon>Sordariomycetes</taxon>
        <taxon>Hypocreomycetidae</taxon>
        <taxon>Hypocreales</taxon>
        <taxon>Nectriaceae</taxon>
        <taxon>Fusarium</taxon>
    </lineage>
</organism>
<dbReference type="AlphaFoldDB" id="A0A395SDC2"/>